<dbReference type="InterPro" id="IPR036865">
    <property type="entry name" value="CRAL-TRIO_dom_sf"/>
</dbReference>
<keyword evidence="3" id="KW-1185">Reference proteome</keyword>
<dbReference type="PANTHER" id="PTHR48411">
    <property type="entry name" value="OS01G0948300 PROTEIN"/>
    <property type="match status" value="1"/>
</dbReference>
<accession>A0A5J4YML2</accession>
<dbReference type="CDD" id="cd00170">
    <property type="entry name" value="SEC14"/>
    <property type="match status" value="1"/>
</dbReference>
<feature type="domain" description="CRAL-TRIO" evidence="1">
    <location>
        <begin position="60"/>
        <end position="240"/>
    </location>
</feature>
<evidence type="ECO:0000259" key="1">
    <source>
        <dbReference type="PROSITE" id="PS50191"/>
    </source>
</evidence>
<dbReference type="Proteomes" id="UP000324585">
    <property type="component" value="Unassembled WGS sequence"/>
</dbReference>
<dbReference type="Gene3D" id="3.40.525.10">
    <property type="entry name" value="CRAL-TRIO lipid binding domain"/>
    <property type="match status" value="1"/>
</dbReference>
<evidence type="ECO:0000313" key="2">
    <source>
        <dbReference type="EMBL" id="KAA8491647.1"/>
    </source>
</evidence>
<name>A0A5J4YML2_PORPP</name>
<dbReference type="PROSITE" id="PS50191">
    <property type="entry name" value="CRAL_TRIO"/>
    <property type="match status" value="1"/>
</dbReference>
<dbReference type="SUPFAM" id="SSF52087">
    <property type="entry name" value="CRAL/TRIO domain"/>
    <property type="match status" value="1"/>
</dbReference>
<sequence length="275" mass="30692">MESDEGAVVVVAADSEAMAEVDAASEDIRGADAEAPLGEPLSALQQAPVEEYLRVLEEARAANLEHIEALNVFEVVEDDGHGRPVMMVHGSRLDTWNVDMHDVLLLFIRLLHPCVFGPGADIELDDSSRQYSVIFFHTNMGWRNQPSVAFAIRAYRLLPTAYKKNLAHLSIVHPGVWVRGVFLIMRPFLSSKFWAKLHYADRLDELWLDGVLNKHALEAHVPPEARRFEEALRHELADGMTLMRGLGYMPQASELTTNNVYTADDSANDAPPGRQ</sequence>
<reference evidence="3" key="1">
    <citation type="journal article" date="2019" name="Nat. Commun.">
        <title>Expansion of phycobilisome linker gene families in mesophilic red algae.</title>
        <authorList>
            <person name="Lee J."/>
            <person name="Kim D."/>
            <person name="Bhattacharya D."/>
            <person name="Yoon H.S."/>
        </authorList>
    </citation>
    <scope>NUCLEOTIDE SEQUENCE [LARGE SCALE GENOMIC DNA]</scope>
    <source>
        <strain evidence="3">CCMP 1328</strain>
    </source>
</reference>
<evidence type="ECO:0000313" key="3">
    <source>
        <dbReference type="Proteomes" id="UP000324585"/>
    </source>
</evidence>
<dbReference type="Pfam" id="PF13716">
    <property type="entry name" value="CRAL_TRIO_2"/>
    <property type="match status" value="1"/>
</dbReference>
<dbReference type="OrthoDB" id="365077at2759"/>
<organism evidence="2 3">
    <name type="scientific">Porphyridium purpureum</name>
    <name type="common">Red alga</name>
    <name type="synonym">Porphyridium cruentum</name>
    <dbReference type="NCBI Taxonomy" id="35688"/>
    <lineage>
        <taxon>Eukaryota</taxon>
        <taxon>Rhodophyta</taxon>
        <taxon>Bangiophyceae</taxon>
        <taxon>Porphyridiales</taxon>
        <taxon>Porphyridiaceae</taxon>
        <taxon>Porphyridium</taxon>
    </lineage>
</organism>
<comment type="caution">
    <text evidence="2">The sequence shown here is derived from an EMBL/GenBank/DDBJ whole genome shotgun (WGS) entry which is preliminary data.</text>
</comment>
<dbReference type="PANTHER" id="PTHR48411:SF1">
    <property type="entry name" value="OS01G0948300 PROTEIN"/>
    <property type="match status" value="1"/>
</dbReference>
<dbReference type="InterPro" id="IPR001251">
    <property type="entry name" value="CRAL-TRIO_dom"/>
</dbReference>
<gene>
    <name evidence="2" type="ORF">FVE85_9694</name>
</gene>
<dbReference type="OMA" id="FLSEKFW"/>
<proteinExistence type="predicted"/>
<protein>
    <submittedName>
        <fullName evidence="2">Rho GTPase-activating protein gacY</fullName>
    </submittedName>
</protein>
<dbReference type="EMBL" id="VRMN01000012">
    <property type="protein sequence ID" value="KAA8491647.1"/>
    <property type="molecule type" value="Genomic_DNA"/>
</dbReference>
<dbReference type="AlphaFoldDB" id="A0A5J4YML2"/>